<dbReference type="AlphaFoldDB" id="A0A8J2L297"/>
<dbReference type="PANTHER" id="PTHR10974:SF1">
    <property type="entry name" value="FI08016P-RELATED"/>
    <property type="match status" value="1"/>
</dbReference>
<dbReference type="GO" id="GO:0005615">
    <property type="term" value="C:extracellular space"/>
    <property type="evidence" value="ECO:0007669"/>
    <property type="project" value="TreeGrafter"/>
</dbReference>
<organism evidence="1 2">
    <name type="scientific">Allacma fusca</name>
    <dbReference type="NCBI Taxonomy" id="39272"/>
    <lineage>
        <taxon>Eukaryota</taxon>
        <taxon>Metazoa</taxon>
        <taxon>Ecdysozoa</taxon>
        <taxon>Arthropoda</taxon>
        <taxon>Hexapoda</taxon>
        <taxon>Collembola</taxon>
        <taxon>Symphypleona</taxon>
        <taxon>Sminthuridae</taxon>
        <taxon>Allacma</taxon>
    </lineage>
</organism>
<evidence type="ECO:0000313" key="1">
    <source>
        <dbReference type="EMBL" id="CAG7825023.1"/>
    </source>
</evidence>
<gene>
    <name evidence="1" type="ORF">AFUS01_LOCUS35149</name>
</gene>
<comment type="caution">
    <text evidence="1">The sequence shown here is derived from an EMBL/GenBank/DDBJ whole genome shotgun (WGS) entry which is preliminary data.</text>
</comment>
<protein>
    <submittedName>
        <fullName evidence="1">Uncharacterized protein</fullName>
    </submittedName>
</protein>
<dbReference type="Pfam" id="PF02995">
    <property type="entry name" value="DUF229"/>
    <property type="match status" value="1"/>
</dbReference>
<sequence length="104" mass="11893">HGDRRGLLNSDSVSSYYERLHPALYIRLPKNLKREYHEALASNSKKFVTPFDIHQTLLHILDLNKIKGHSETKFPETPDARSSLLGQVSRVELQPGDDKVVEDD</sequence>
<accession>A0A8J2L297</accession>
<reference evidence="1" key="1">
    <citation type="submission" date="2021-06" db="EMBL/GenBank/DDBJ databases">
        <authorList>
            <person name="Hodson N. C."/>
            <person name="Mongue J. A."/>
            <person name="Jaron S. K."/>
        </authorList>
    </citation>
    <scope>NUCLEOTIDE SEQUENCE</scope>
</reference>
<name>A0A8J2L297_9HEXA</name>
<proteinExistence type="predicted"/>
<evidence type="ECO:0000313" key="2">
    <source>
        <dbReference type="Proteomes" id="UP000708208"/>
    </source>
</evidence>
<dbReference type="EMBL" id="CAJVCH010534636">
    <property type="protein sequence ID" value="CAG7825023.1"/>
    <property type="molecule type" value="Genomic_DNA"/>
</dbReference>
<keyword evidence="2" id="KW-1185">Reference proteome</keyword>
<feature type="non-terminal residue" evidence="1">
    <location>
        <position position="1"/>
    </location>
</feature>
<dbReference type="Proteomes" id="UP000708208">
    <property type="component" value="Unassembled WGS sequence"/>
</dbReference>
<dbReference type="InterPro" id="IPR004245">
    <property type="entry name" value="DUF229"/>
</dbReference>
<dbReference type="OrthoDB" id="6412187at2759"/>
<dbReference type="PANTHER" id="PTHR10974">
    <property type="entry name" value="FI08016P-RELATED"/>
    <property type="match status" value="1"/>
</dbReference>